<protein>
    <submittedName>
        <fullName evidence="3">Uncharacterized protein</fullName>
    </submittedName>
</protein>
<reference evidence="3" key="1">
    <citation type="submission" date="2021-08" db="EMBL/GenBank/DDBJ databases">
        <title>WGS assembly of Ceratopteris richardii.</title>
        <authorList>
            <person name="Marchant D.B."/>
            <person name="Chen G."/>
            <person name="Jenkins J."/>
            <person name="Shu S."/>
            <person name="Leebens-Mack J."/>
            <person name="Grimwood J."/>
            <person name="Schmutz J."/>
            <person name="Soltis P."/>
            <person name="Soltis D."/>
            <person name="Chen Z.-H."/>
        </authorList>
    </citation>
    <scope>NUCLEOTIDE SEQUENCE</scope>
    <source>
        <strain evidence="3">Whitten #5841</strain>
        <tissue evidence="3">Leaf</tissue>
    </source>
</reference>
<feature type="compositionally biased region" description="Polar residues" evidence="2">
    <location>
        <begin position="94"/>
        <end position="107"/>
    </location>
</feature>
<evidence type="ECO:0000313" key="4">
    <source>
        <dbReference type="Proteomes" id="UP000825935"/>
    </source>
</evidence>
<gene>
    <name evidence="3" type="ORF">KP509_24G034500</name>
</gene>
<dbReference type="AlphaFoldDB" id="A0A8T2RWD3"/>
<organism evidence="3 4">
    <name type="scientific">Ceratopteris richardii</name>
    <name type="common">Triangle waterfern</name>
    <dbReference type="NCBI Taxonomy" id="49495"/>
    <lineage>
        <taxon>Eukaryota</taxon>
        <taxon>Viridiplantae</taxon>
        <taxon>Streptophyta</taxon>
        <taxon>Embryophyta</taxon>
        <taxon>Tracheophyta</taxon>
        <taxon>Polypodiopsida</taxon>
        <taxon>Polypodiidae</taxon>
        <taxon>Polypodiales</taxon>
        <taxon>Pteridineae</taxon>
        <taxon>Pteridaceae</taxon>
        <taxon>Parkerioideae</taxon>
        <taxon>Ceratopteris</taxon>
    </lineage>
</organism>
<evidence type="ECO:0000256" key="2">
    <source>
        <dbReference type="SAM" id="MobiDB-lite"/>
    </source>
</evidence>
<keyword evidence="1" id="KW-0175">Coiled coil</keyword>
<accession>A0A8T2RWD3</accession>
<sequence>MLSASPSDDTTNSLLMMQNTCDLDNFHVLRGDKGIIDTRKGTLIVCTDLNAQNQNHSLCSITPSEYTDRNASNVTGKWASDESSAKDSSHKFSIPNSSEDQCSNSASGCEGLADAEDGSESSYENDHSDNGHDESEVICGRQDTIGLAQAFAGKCTLIELQSEPDLRISDAENANVYTAASTQKMEHSNFSAKGGCVRDILQNKCQPRRTFGEVEKIRCCGSTNQTNCFSKLHNVSPRNRTTICEDKYISHPLQGSLASLLNFNGVVDRVPEKVKDMCVSSQSVSAEVRHEMGEPAADPVDHLLAEKVKSAMAGGLWEELNLASFDLLETTEEIASLERGSQFGSRRQTQQTVAEEMYCKETIKRLIQETHAEIEQWSQMQDLFCILHDELSILSEAKSLWEERAHCAEKRISALQTKICKWKLQARSAQEELVMLRCERRILKNRIEMMEEAQMSMPIDICQRSELRRSSYKNPGRRHEQFGECESFVHSRNASSRSSVDMAALSARSLQKSIKKKDPVSNKENISAQKIEADELEIEPGKTIARAKCFSESANMGSKGEHRNPLTLADFVNLSATNTQSSFKNVQRKEEKMTRRVTHKNKSITTNNRFSEQAGTADMMQALKPRSSMAFSPSSTPSKVLLGNIVNITKH</sequence>
<feature type="region of interest" description="Disordered" evidence="2">
    <location>
        <begin position="69"/>
        <end position="135"/>
    </location>
</feature>
<dbReference type="Proteomes" id="UP000825935">
    <property type="component" value="Chromosome 24"/>
</dbReference>
<feature type="compositionally biased region" description="Basic and acidic residues" evidence="2">
    <location>
        <begin position="79"/>
        <end position="90"/>
    </location>
</feature>
<keyword evidence="4" id="KW-1185">Reference proteome</keyword>
<evidence type="ECO:0000313" key="3">
    <source>
        <dbReference type="EMBL" id="KAH7299875.1"/>
    </source>
</evidence>
<comment type="caution">
    <text evidence="3">The sequence shown here is derived from an EMBL/GenBank/DDBJ whole genome shotgun (WGS) entry which is preliminary data.</text>
</comment>
<evidence type="ECO:0000256" key="1">
    <source>
        <dbReference type="SAM" id="Coils"/>
    </source>
</evidence>
<dbReference type="EMBL" id="CM035429">
    <property type="protein sequence ID" value="KAH7299875.1"/>
    <property type="molecule type" value="Genomic_DNA"/>
</dbReference>
<proteinExistence type="predicted"/>
<feature type="compositionally biased region" description="Basic and acidic residues" evidence="2">
    <location>
        <begin position="124"/>
        <end position="135"/>
    </location>
</feature>
<feature type="coiled-coil region" evidence="1">
    <location>
        <begin position="426"/>
        <end position="453"/>
    </location>
</feature>
<name>A0A8T2RWD3_CERRI</name>
<dbReference type="OrthoDB" id="1921697at2759"/>